<evidence type="ECO:0000313" key="2">
    <source>
        <dbReference type="EMBL" id="GAA1946812.1"/>
    </source>
</evidence>
<dbReference type="Proteomes" id="UP001499954">
    <property type="component" value="Unassembled WGS sequence"/>
</dbReference>
<keyword evidence="1" id="KW-0732">Signal</keyword>
<feature type="signal peptide" evidence="1">
    <location>
        <begin position="1"/>
        <end position="37"/>
    </location>
</feature>
<proteinExistence type="predicted"/>
<protein>
    <recommendedName>
        <fullName evidence="4">DUF3558 domain-containing protein</fullName>
    </recommendedName>
</protein>
<feature type="chain" id="PRO_5045707809" description="DUF3558 domain-containing protein" evidence="1">
    <location>
        <begin position="38"/>
        <end position="380"/>
    </location>
</feature>
<organism evidence="2 3">
    <name type="scientific">Agromyces allii</name>
    <dbReference type="NCBI Taxonomy" id="393607"/>
    <lineage>
        <taxon>Bacteria</taxon>
        <taxon>Bacillati</taxon>
        <taxon>Actinomycetota</taxon>
        <taxon>Actinomycetes</taxon>
        <taxon>Micrococcales</taxon>
        <taxon>Microbacteriaceae</taxon>
        <taxon>Agromyces</taxon>
    </lineage>
</organism>
<sequence length="380" mass="38269">MNHGTGLARRSTKIRPVATAAVTAACVIALLAGCATASVGAAPDPVPATATATATPAPVRPLQIIDSSCDRFVAVESLEAVAGSGLVAGAYAHVDPIATVQMPAAVGSAGGFSCSWSDAETGAVRVSLTVVPDAVEADDRIIAEFAAQGGTTATPHERTLHTGCIYDYCEVEGFSGTTAVNLYIYDMPWDGSGTVDQPQLIALRDEISDHLGAVPPLEPLPALSAEWGNGPTSCDEMLAPEALAAALSVDAAAYDVGYAYEESNGWDVALLTAGGFTCRYRGDGAFGGRITVLPDTAAALATIPSGGELTTIDVPGADGAGLVRCWSNGEPFEAGTGLCTVHVPVRGAWVSVLSATSGTAAEPIRAEAASVAAAIVIALG</sequence>
<reference evidence="2 3" key="1">
    <citation type="journal article" date="2019" name="Int. J. Syst. Evol. Microbiol.">
        <title>The Global Catalogue of Microorganisms (GCM) 10K type strain sequencing project: providing services to taxonomists for standard genome sequencing and annotation.</title>
        <authorList>
            <consortium name="The Broad Institute Genomics Platform"/>
            <consortium name="The Broad Institute Genome Sequencing Center for Infectious Disease"/>
            <person name="Wu L."/>
            <person name="Ma J."/>
        </authorList>
    </citation>
    <scope>NUCLEOTIDE SEQUENCE [LARGE SCALE GENOMIC DNA]</scope>
    <source>
        <strain evidence="2 3">JCM 13584</strain>
    </source>
</reference>
<evidence type="ECO:0000313" key="3">
    <source>
        <dbReference type="Proteomes" id="UP001499954"/>
    </source>
</evidence>
<keyword evidence="3" id="KW-1185">Reference proteome</keyword>
<accession>A0ABN2Q860</accession>
<gene>
    <name evidence="2" type="ORF">GCM10009717_11360</name>
</gene>
<evidence type="ECO:0008006" key="4">
    <source>
        <dbReference type="Google" id="ProtNLM"/>
    </source>
</evidence>
<evidence type="ECO:0000256" key="1">
    <source>
        <dbReference type="SAM" id="SignalP"/>
    </source>
</evidence>
<dbReference type="EMBL" id="BAAAMK010000002">
    <property type="protein sequence ID" value="GAA1946812.1"/>
    <property type="molecule type" value="Genomic_DNA"/>
</dbReference>
<comment type="caution">
    <text evidence="2">The sequence shown here is derived from an EMBL/GenBank/DDBJ whole genome shotgun (WGS) entry which is preliminary data.</text>
</comment>
<name>A0ABN2Q860_9MICO</name>